<dbReference type="PRINTS" id="PR00457">
    <property type="entry name" value="ANPEROXIDASE"/>
</dbReference>
<dbReference type="InterPro" id="IPR050783">
    <property type="entry name" value="Oxylipin_biosynth_metab"/>
</dbReference>
<dbReference type="GO" id="GO:0020037">
    <property type="term" value="F:heme binding"/>
    <property type="evidence" value="ECO:0007669"/>
    <property type="project" value="InterPro"/>
</dbReference>
<dbReference type="InterPro" id="IPR019791">
    <property type="entry name" value="Haem_peroxidase_animal"/>
</dbReference>
<evidence type="ECO:0008006" key="9">
    <source>
        <dbReference type="Google" id="ProtNLM"/>
    </source>
</evidence>
<dbReference type="InterPro" id="IPR037120">
    <property type="entry name" value="Haem_peroxidase_sf_animal"/>
</dbReference>
<keyword evidence="3" id="KW-0223">Dioxygenase</keyword>
<accession>A0A8H3FMZ4</accession>
<evidence type="ECO:0000313" key="7">
    <source>
        <dbReference type="EMBL" id="CAF9925817.1"/>
    </source>
</evidence>
<evidence type="ECO:0000256" key="4">
    <source>
        <dbReference type="ARBA" id="ARBA00023002"/>
    </source>
</evidence>
<keyword evidence="8" id="KW-1185">Reference proteome</keyword>
<keyword evidence="1 6" id="KW-0349">Heme</keyword>
<feature type="binding site" description="axial binding residue" evidence="6">
    <location>
        <position position="371"/>
    </location>
    <ligand>
        <name>heme b</name>
        <dbReference type="ChEBI" id="CHEBI:60344"/>
    </ligand>
    <ligandPart>
        <name>Fe</name>
        <dbReference type="ChEBI" id="CHEBI:18248"/>
    </ligandPart>
</feature>
<dbReference type="EMBL" id="CAJPDS010000039">
    <property type="protein sequence ID" value="CAF9925817.1"/>
    <property type="molecule type" value="Genomic_DNA"/>
</dbReference>
<evidence type="ECO:0000256" key="3">
    <source>
        <dbReference type="ARBA" id="ARBA00022964"/>
    </source>
</evidence>
<evidence type="ECO:0000313" key="8">
    <source>
        <dbReference type="Proteomes" id="UP000664521"/>
    </source>
</evidence>
<dbReference type="PANTHER" id="PTHR11903">
    <property type="entry name" value="PROSTAGLANDIN G/H SYNTHASE"/>
    <property type="match status" value="1"/>
</dbReference>
<name>A0A8H3FMZ4_9LECA</name>
<dbReference type="GO" id="GO:0046872">
    <property type="term" value="F:metal ion binding"/>
    <property type="evidence" value="ECO:0007669"/>
    <property type="project" value="UniProtKB-KW"/>
</dbReference>
<comment type="caution">
    <text evidence="7">The sequence shown here is derived from an EMBL/GenBank/DDBJ whole genome shotgun (WGS) entry which is preliminary data.</text>
</comment>
<dbReference type="PANTHER" id="PTHR11903:SF37">
    <property type="entry name" value="PSI-PRODUCING OXYGENASE A"/>
    <property type="match status" value="1"/>
</dbReference>
<reference evidence="7" key="1">
    <citation type="submission" date="2021-03" db="EMBL/GenBank/DDBJ databases">
        <authorList>
            <person name="Tagirdzhanova G."/>
        </authorList>
    </citation>
    <scope>NUCLEOTIDE SEQUENCE</scope>
</reference>
<dbReference type="Pfam" id="PF03098">
    <property type="entry name" value="An_peroxidase"/>
    <property type="match status" value="1"/>
</dbReference>
<evidence type="ECO:0000256" key="5">
    <source>
        <dbReference type="ARBA" id="ARBA00023004"/>
    </source>
</evidence>
<evidence type="ECO:0000256" key="2">
    <source>
        <dbReference type="ARBA" id="ARBA00022723"/>
    </source>
</evidence>
<organism evidence="7 8">
    <name type="scientific">Heterodermia speciosa</name>
    <dbReference type="NCBI Taxonomy" id="116794"/>
    <lineage>
        <taxon>Eukaryota</taxon>
        <taxon>Fungi</taxon>
        <taxon>Dikarya</taxon>
        <taxon>Ascomycota</taxon>
        <taxon>Pezizomycotina</taxon>
        <taxon>Lecanoromycetes</taxon>
        <taxon>OSLEUM clade</taxon>
        <taxon>Lecanoromycetidae</taxon>
        <taxon>Caliciales</taxon>
        <taxon>Physciaceae</taxon>
        <taxon>Heterodermia</taxon>
    </lineage>
</organism>
<dbReference type="InterPro" id="IPR010255">
    <property type="entry name" value="Haem_peroxidase_sf"/>
</dbReference>
<dbReference type="GO" id="GO:0051213">
    <property type="term" value="F:dioxygenase activity"/>
    <property type="evidence" value="ECO:0007669"/>
    <property type="project" value="UniProtKB-KW"/>
</dbReference>
<dbReference type="PROSITE" id="PS50292">
    <property type="entry name" value="PEROXIDASE_3"/>
    <property type="match status" value="1"/>
</dbReference>
<dbReference type="GO" id="GO:0004601">
    <property type="term" value="F:peroxidase activity"/>
    <property type="evidence" value="ECO:0007669"/>
    <property type="project" value="InterPro"/>
</dbReference>
<sequence>MGAIEVVNKRETDDNAVTHPKSRNWFNGSFFSELRRLVRSLPTAGPRLIKDISTVISLSRMLVFGGYVDDKTYIGERLLQLIAGLPEGLGLRKTFTGHLVKQLWSELEHPPKCYLGDEYKYRTADGHNNNVVLPELGRAGSAYARSVTPMNELPAALPDASTVFDALFARDGQAKEHPNKIASTLFYMATIVTHDLFLTNDQDPNKVDNSSYLDLSPLYGNNQSQQDGVRTFVDGKLKPDAFADARILGLPPGVCVMLVCFNRFHNHIAAGLAAINESNRFEVPVYRTSDQQNPQSALRKRDNDLFQTARLITCGLYISILLFDYLGTILALNRSKSGWNMDPREVFSRVDIPTATGNQTSVEFNLIYRWHSAVSARDEGWANSYFKKVFHNDNINEMSSDYFIKGLREWGKTIDKDPGRREFARLRRGENGKFADEALVKILQDSTEDIAGALGARNVPKILKAAEVLGIKQARQWQVASLNEFRRFFHLKPHQTFLDINRDPDIARSLEVLYGHPDHVELYPGLVAEETKEAMEGQGLCLGFTVGTTILSDAIALVRGDRFYTDDFNSARLTHWGFDQASASTKIAKGGGMYKLLMQAFPDVYKPNSVYALFPFTIPQENRRILQALGEDKCYDFERPLSIKYKGHAQGSSRITNGPSTSTSNVFDGTSEHNQWTWSSFPTATLIFDEGVSRRSISESALAMRGRSILDGSFMIDNALLSAKQLLIETLGQPDEIIGSAIREFYETEMSALVRLRSSKLRDIYQLDVVNDVLNISHARFMHRLFGIATDDDDGSEVLSEASALAASLATELNVFESAESASLRDAAQEGERTLRIALRKSCQAIKINEDVSQGGPTDAQRQEDALRGLGIQLVSAWFRKGKTLEQVIEAALAVIGATVASQARASVCVLDLYLSDRYKHHWHDIAQLARSNSPDVHARLKKYALEAYSLGTPSAKHSMNGKALAKERSYSEPLWTDSRTLKTKFDEIDLERPSSSYEHLNQGTRSGYGLLVMSEILSTELRVFGRLKNLRLAPGSQGFLKTKVIDESLTMYMDKSWSAWLPYPTTKVVHFDALEEV</sequence>
<dbReference type="SUPFAM" id="SSF48113">
    <property type="entry name" value="Heme-dependent peroxidases"/>
    <property type="match status" value="1"/>
</dbReference>
<keyword evidence="4" id="KW-0560">Oxidoreductase</keyword>
<dbReference type="Proteomes" id="UP000664521">
    <property type="component" value="Unassembled WGS sequence"/>
</dbReference>
<proteinExistence type="predicted"/>
<dbReference type="InterPro" id="IPR034812">
    <property type="entry name" value="Ppo-like_N"/>
</dbReference>
<dbReference type="OrthoDB" id="823504at2759"/>
<dbReference type="GO" id="GO:0006979">
    <property type="term" value="P:response to oxidative stress"/>
    <property type="evidence" value="ECO:0007669"/>
    <property type="project" value="InterPro"/>
</dbReference>
<evidence type="ECO:0000256" key="6">
    <source>
        <dbReference type="PIRSR" id="PIRSR619791-2"/>
    </source>
</evidence>
<dbReference type="CDD" id="cd09817">
    <property type="entry name" value="linoleate_diol_synthase_like"/>
    <property type="match status" value="1"/>
</dbReference>
<evidence type="ECO:0000256" key="1">
    <source>
        <dbReference type="ARBA" id="ARBA00022617"/>
    </source>
</evidence>
<keyword evidence="2 6" id="KW-0479">Metal-binding</keyword>
<dbReference type="Gene3D" id="1.10.640.10">
    <property type="entry name" value="Haem peroxidase domain superfamily, animal type"/>
    <property type="match status" value="1"/>
</dbReference>
<dbReference type="AlphaFoldDB" id="A0A8H3FMZ4"/>
<dbReference type="GO" id="GO:0006631">
    <property type="term" value="P:fatty acid metabolic process"/>
    <property type="evidence" value="ECO:0007669"/>
    <property type="project" value="UniProtKB-ARBA"/>
</dbReference>
<gene>
    <name evidence="7" type="ORF">HETSPECPRED_005941</name>
</gene>
<keyword evidence="5 6" id="KW-0408">Iron</keyword>
<protein>
    <recommendedName>
        <fullName evidence="9">Heme peroxidase</fullName>
    </recommendedName>
</protein>